<dbReference type="GO" id="GO:0071541">
    <property type="term" value="C:eukaryotic translation initiation factor 3 complex, eIF3m"/>
    <property type="evidence" value="ECO:0007669"/>
    <property type="project" value="TreeGrafter"/>
</dbReference>
<dbReference type="GO" id="GO:0043614">
    <property type="term" value="C:multi-eIF complex"/>
    <property type="evidence" value="ECO:0007669"/>
    <property type="project" value="TreeGrafter"/>
</dbReference>
<dbReference type="InterPro" id="IPR027512">
    <property type="entry name" value="EIF3A"/>
</dbReference>
<protein>
    <submittedName>
        <fullName evidence="5">Eukaryotic translation initiation factor 3 subunit A</fullName>
    </submittedName>
</protein>
<keyword evidence="1" id="KW-0963">Cytoplasm</keyword>
<dbReference type="Proteomes" id="UP000717328">
    <property type="component" value="Unassembled WGS sequence"/>
</dbReference>
<reference evidence="5" key="1">
    <citation type="submission" date="2021-02" db="EMBL/GenBank/DDBJ databases">
        <authorList>
            <person name="Nieuwenhuis M."/>
            <person name="Van De Peppel L.J.J."/>
        </authorList>
    </citation>
    <scope>NUCLEOTIDE SEQUENCE</scope>
    <source>
        <strain evidence="5">D49</strain>
    </source>
</reference>
<sequence>MFSSKRFRSTPLTSLEPIMMRFVELCVDMRKGRTAKEGLMQYKNIAQNTSVQSIESVITRFVQLADAKVREAQEKAAVKSAVDIDDLEASETPESILLGAVSGDQSKDRTDRALVTPWLKFLWESYRTSLETLKNNARLEVIYQ</sequence>
<proteinExistence type="predicted"/>
<dbReference type="EMBL" id="JABCKI010008874">
    <property type="protein sequence ID" value="KAG5633181.1"/>
    <property type="molecule type" value="Genomic_DNA"/>
</dbReference>
<evidence type="ECO:0000313" key="6">
    <source>
        <dbReference type="Proteomes" id="UP000717328"/>
    </source>
</evidence>
<evidence type="ECO:0000259" key="4">
    <source>
        <dbReference type="Pfam" id="PF22591"/>
    </source>
</evidence>
<reference evidence="5" key="2">
    <citation type="submission" date="2021-10" db="EMBL/GenBank/DDBJ databases">
        <title>Phylogenomics reveals ancestral predisposition of the termite-cultivated fungus Termitomyces towards a domesticated lifestyle.</title>
        <authorList>
            <person name="Auxier B."/>
            <person name="Grum-Grzhimaylo A."/>
            <person name="Cardenas M.E."/>
            <person name="Lodge J.D."/>
            <person name="Laessoe T."/>
            <person name="Pedersen O."/>
            <person name="Smith M.E."/>
            <person name="Kuyper T.W."/>
            <person name="Franco-Molano E.A."/>
            <person name="Baroni T.J."/>
            <person name="Aanen D.K."/>
        </authorList>
    </citation>
    <scope>NUCLEOTIDE SEQUENCE</scope>
    <source>
        <strain evidence="5">D49</strain>
    </source>
</reference>
<organism evidence="5 6">
    <name type="scientific">Sphagnurus paluster</name>
    <dbReference type="NCBI Taxonomy" id="117069"/>
    <lineage>
        <taxon>Eukaryota</taxon>
        <taxon>Fungi</taxon>
        <taxon>Dikarya</taxon>
        <taxon>Basidiomycota</taxon>
        <taxon>Agaricomycotina</taxon>
        <taxon>Agaricomycetes</taxon>
        <taxon>Agaricomycetidae</taxon>
        <taxon>Agaricales</taxon>
        <taxon>Tricholomatineae</taxon>
        <taxon>Lyophyllaceae</taxon>
        <taxon>Sphagnurus</taxon>
    </lineage>
</organism>
<keyword evidence="3" id="KW-0648">Protein biosynthesis</keyword>
<evidence type="ECO:0000313" key="5">
    <source>
        <dbReference type="EMBL" id="KAG5633181.1"/>
    </source>
</evidence>
<dbReference type="OrthoDB" id="18884at2759"/>
<dbReference type="PANTHER" id="PTHR14005">
    <property type="entry name" value="EUKARYOTIC TRANSLATION INITIATION FACTOR 3, THETA SUBUNIT"/>
    <property type="match status" value="1"/>
</dbReference>
<feature type="non-terminal residue" evidence="5">
    <location>
        <position position="144"/>
    </location>
</feature>
<dbReference type="AlphaFoldDB" id="A0A9P7K2S3"/>
<dbReference type="GO" id="GO:0003743">
    <property type="term" value="F:translation initiation factor activity"/>
    <property type="evidence" value="ECO:0007669"/>
    <property type="project" value="UniProtKB-KW"/>
</dbReference>
<dbReference type="PANTHER" id="PTHR14005:SF0">
    <property type="entry name" value="EUKARYOTIC TRANSLATION INITIATION FACTOR 3 SUBUNIT A"/>
    <property type="match status" value="1"/>
</dbReference>
<keyword evidence="6" id="KW-1185">Reference proteome</keyword>
<evidence type="ECO:0000256" key="3">
    <source>
        <dbReference type="ARBA" id="ARBA00022917"/>
    </source>
</evidence>
<dbReference type="InterPro" id="IPR054711">
    <property type="entry name" value="eIF3a_PCI_TPR-like"/>
</dbReference>
<comment type="caution">
    <text evidence="5">The sequence shown here is derived from an EMBL/GenBank/DDBJ whole genome shotgun (WGS) entry which is preliminary data.</text>
</comment>
<dbReference type="GO" id="GO:0003729">
    <property type="term" value="F:mRNA binding"/>
    <property type="evidence" value="ECO:0007669"/>
    <property type="project" value="TreeGrafter"/>
</dbReference>
<name>A0A9P7K2S3_9AGAR</name>
<keyword evidence="2 5" id="KW-0396">Initiation factor</keyword>
<accession>A0A9P7K2S3</accession>
<evidence type="ECO:0000256" key="2">
    <source>
        <dbReference type="ARBA" id="ARBA00022540"/>
    </source>
</evidence>
<dbReference type="Pfam" id="PF22591">
    <property type="entry name" value="eIF3a_PCI_TPR-like"/>
    <property type="match status" value="1"/>
</dbReference>
<feature type="domain" description="eIF3a PCI" evidence="4">
    <location>
        <begin position="2"/>
        <end position="144"/>
    </location>
</feature>
<dbReference type="GO" id="GO:0002188">
    <property type="term" value="P:translation reinitiation"/>
    <property type="evidence" value="ECO:0007669"/>
    <property type="project" value="TreeGrafter"/>
</dbReference>
<evidence type="ECO:0000256" key="1">
    <source>
        <dbReference type="ARBA" id="ARBA00022490"/>
    </source>
</evidence>
<gene>
    <name evidence="5" type="primary">TIF32</name>
    <name evidence="5" type="ORF">H0H81_010229</name>
</gene>
<dbReference type="GO" id="GO:0071540">
    <property type="term" value="C:eukaryotic translation initiation factor 3 complex, eIF3e"/>
    <property type="evidence" value="ECO:0007669"/>
    <property type="project" value="TreeGrafter"/>
</dbReference>
<dbReference type="GO" id="GO:0001732">
    <property type="term" value="P:formation of cytoplasmic translation initiation complex"/>
    <property type="evidence" value="ECO:0007669"/>
    <property type="project" value="TreeGrafter"/>
</dbReference>